<dbReference type="PANTHER" id="PTHR33164:SF43">
    <property type="entry name" value="HTH-TYPE TRANSCRIPTIONAL REPRESSOR YETL"/>
    <property type="match status" value="1"/>
</dbReference>
<keyword evidence="7" id="KW-1185">Reference proteome</keyword>
<dbReference type="InterPro" id="IPR039422">
    <property type="entry name" value="MarR/SlyA-like"/>
</dbReference>
<dbReference type="InterPro" id="IPR036390">
    <property type="entry name" value="WH_DNA-bd_sf"/>
</dbReference>
<dbReference type="EMBL" id="BMSA01000044">
    <property type="protein sequence ID" value="GGT94145.1"/>
    <property type="molecule type" value="Genomic_DNA"/>
</dbReference>
<dbReference type="Pfam" id="PF01047">
    <property type="entry name" value="MarR"/>
    <property type="match status" value="1"/>
</dbReference>
<evidence type="ECO:0000313" key="7">
    <source>
        <dbReference type="Proteomes" id="UP000646776"/>
    </source>
</evidence>
<evidence type="ECO:0000313" key="6">
    <source>
        <dbReference type="EMBL" id="GGT94145.1"/>
    </source>
</evidence>
<keyword evidence="3" id="KW-0804">Transcription</keyword>
<dbReference type="SUPFAM" id="SSF46785">
    <property type="entry name" value="Winged helix' DNA-binding domain"/>
    <property type="match status" value="1"/>
</dbReference>
<feature type="compositionally biased region" description="Low complexity" evidence="4">
    <location>
        <begin position="1"/>
        <end position="18"/>
    </location>
</feature>
<gene>
    <name evidence="6" type="ORF">GCM10010226_84970</name>
</gene>
<dbReference type="InterPro" id="IPR023187">
    <property type="entry name" value="Tscrpt_reg_MarR-type_CS"/>
</dbReference>
<dbReference type="PANTHER" id="PTHR33164">
    <property type="entry name" value="TRANSCRIPTIONAL REGULATOR, MARR FAMILY"/>
    <property type="match status" value="1"/>
</dbReference>
<dbReference type="PRINTS" id="PR00598">
    <property type="entry name" value="HTHMARR"/>
</dbReference>
<reference evidence="6" key="1">
    <citation type="journal article" date="2014" name="Int. J. Syst. Evol. Microbiol.">
        <title>Complete genome sequence of Corynebacterium casei LMG S-19264T (=DSM 44701T), isolated from a smear-ripened cheese.</title>
        <authorList>
            <consortium name="US DOE Joint Genome Institute (JGI-PGF)"/>
            <person name="Walter F."/>
            <person name="Albersmeier A."/>
            <person name="Kalinowski J."/>
            <person name="Ruckert C."/>
        </authorList>
    </citation>
    <scope>NUCLEOTIDE SEQUENCE</scope>
    <source>
        <strain evidence="6">JCM 4125</strain>
    </source>
</reference>
<dbReference type="PROSITE" id="PS01117">
    <property type="entry name" value="HTH_MARR_1"/>
    <property type="match status" value="1"/>
</dbReference>
<evidence type="ECO:0000256" key="1">
    <source>
        <dbReference type="ARBA" id="ARBA00023015"/>
    </source>
</evidence>
<feature type="domain" description="HTH marR-type" evidence="5">
    <location>
        <begin position="28"/>
        <end position="160"/>
    </location>
</feature>
<dbReference type="SMART" id="SM00347">
    <property type="entry name" value="HTH_MARR"/>
    <property type="match status" value="1"/>
</dbReference>
<organism evidence="6 7">
    <name type="scientific">Streptomyces phaeofaciens</name>
    <dbReference type="NCBI Taxonomy" id="68254"/>
    <lineage>
        <taxon>Bacteria</taxon>
        <taxon>Bacillati</taxon>
        <taxon>Actinomycetota</taxon>
        <taxon>Actinomycetes</taxon>
        <taxon>Kitasatosporales</taxon>
        <taxon>Streptomycetaceae</taxon>
        <taxon>Streptomyces</taxon>
    </lineage>
</organism>
<evidence type="ECO:0000256" key="3">
    <source>
        <dbReference type="ARBA" id="ARBA00023163"/>
    </source>
</evidence>
<protein>
    <recommendedName>
        <fullName evidence="5">HTH marR-type domain-containing protein</fullName>
    </recommendedName>
</protein>
<dbReference type="AlphaFoldDB" id="A0A918M0R6"/>
<dbReference type="InterPro" id="IPR036388">
    <property type="entry name" value="WH-like_DNA-bd_sf"/>
</dbReference>
<name>A0A918M0R6_9ACTN</name>
<dbReference type="GO" id="GO:0006950">
    <property type="term" value="P:response to stress"/>
    <property type="evidence" value="ECO:0007669"/>
    <property type="project" value="TreeGrafter"/>
</dbReference>
<evidence type="ECO:0000256" key="2">
    <source>
        <dbReference type="ARBA" id="ARBA00023125"/>
    </source>
</evidence>
<dbReference type="PROSITE" id="PS50995">
    <property type="entry name" value="HTH_MARR_2"/>
    <property type="match status" value="1"/>
</dbReference>
<proteinExistence type="predicted"/>
<accession>A0A918M0R6</accession>
<dbReference type="GO" id="GO:0003700">
    <property type="term" value="F:DNA-binding transcription factor activity"/>
    <property type="evidence" value="ECO:0007669"/>
    <property type="project" value="InterPro"/>
</dbReference>
<evidence type="ECO:0000256" key="4">
    <source>
        <dbReference type="SAM" id="MobiDB-lite"/>
    </source>
</evidence>
<comment type="caution">
    <text evidence="6">The sequence shown here is derived from an EMBL/GenBank/DDBJ whole genome shotgun (WGS) entry which is preliminary data.</text>
</comment>
<dbReference type="Proteomes" id="UP000646776">
    <property type="component" value="Unassembled WGS sequence"/>
</dbReference>
<dbReference type="Gene3D" id="1.10.10.10">
    <property type="entry name" value="Winged helix-like DNA-binding domain superfamily/Winged helix DNA-binding domain"/>
    <property type="match status" value="1"/>
</dbReference>
<reference evidence="6" key="2">
    <citation type="submission" date="2020-09" db="EMBL/GenBank/DDBJ databases">
        <authorList>
            <person name="Sun Q."/>
            <person name="Ohkuma M."/>
        </authorList>
    </citation>
    <scope>NUCLEOTIDE SEQUENCE</scope>
    <source>
        <strain evidence="6">JCM 4125</strain>
    </source>
</reference>
<dbReference type="InterPro" id="IPR000835">
    <property type="entry name" value="HTH_MarR-typ"/>
</dbReference>
<sequence length="173" mass="18762">MREDSGAAPAANPSGGVARPQMPPSVQAGAMTHAIFRVARLHRMLAGQLLRRVGLHPGQELVMMQLWDLGPQRQTDLVRLLGSDAATMTRTVKRLENAGFVRRRPSATDKRATIIEATTASLALRKEVEQIWAELEDGAAGALTADEQDEAIRVLARIEDSLCQAAERHAPLA</sequence>
<keyword evidence="2" id="KW-0238">DNA-binding</keyword>
<keyword evidence="1" id="KW-0805">Transcription regulation</keyword>
<dbReference type="GO" id="GO:0003677">
    <property type="term" value="F:DNA binding"/>
    <property type="evidence" value="ECO:0007669"/>
    <property type="project" value="UniProtKB-KW"/>
</dbReference>
<feature type="region of interest" description="Disordered" evidence="4">
    <location>
        <begin position="1"/>
        <end position="24"/>
    </location>
</feature>
<evidence type="ECO:0000259" key="5">
    <source>
        <dbReference type="PROSITE" id="PS50995"/>
    </source>
</evidence>